<keyword evidence="1" id="KW-0808">Transferase</keyword>
<sequence>MEGNMGTSYKLSSDANEMDRLATQHRMWCLLIGGLYPRQLQTSIEDLLLDESSSILDVGCGSGIWATEMAMRFPRSAVIGFDLTEQHYTGNLPNFKFIQGDLAHGLPQSFKGRFSVAHCRCVAQHVSDPQALVKEIAGCLKPGGILILSDGDWVAFDANKDLLVPFRWDPNVDEVTQANNEQGRSWYAGWLEMFERLTRSPKYQPVDTLVRESGQFSGIQYSRYFSPINWPGNDIEHGEEIGRIMNRNMREFFENGVTPMLNSGLSQKMIDIWRTKFEEAMDLHLYNVWHVTSARKNGHSAKL</sequence>
<dbReference type="Gene3D" id="3.40.50.150">
    <property type="entry name" value="Vaccinia Virus protein VP39"/>
    <property type="match status" value="1"/>
</dbReference>
<proteinExistence type="predicted"/>
<dbReference type="CDD" id="cd02440">
    <property type="entry name" value="AdoMet_MTases"/>
    <property type="match status" value="1"/>
</dbReference>
<keyword evidence="1" id="KW-0489">Methyltransferase</keyword>
<accession>A0A9P6CMC2</accession>
<gene>
    <name evidence="1" type="ORF">BDZ94DRAFT_1249747</name>
</gene>
<dbReference type="Proteomes" id="UP000807353">
    <property type="component" value="Unassembled WGS sequence"/>
</dbReference>
<dbReference type="PANTHER" id="PTHR43591:SF24">
    <property type="entry name" value="2-METHOXY-6-POLYPRENYL-1,4-BENZOQUINOL METHYLASE, MITOCHONDRIAL"/>
    <property type="match status" value="1"/>
</dbReference>
<reference evidence="1" key="1">
    <citation type="submission" date="2020-11" db="EMBL/GenBank/DDBJ databases">
        <authorList>
            <consortium name="DOE Joint Genome Institute"/>
            <person name="Ahrendt S."/>
            <person name="Riley R."/>
            <person name="Andreopoulos W."/>
            <person name="Labutti K."/>
            <person name="Pangilinan J."/>
            <person name="Ruiz-Duenas F.J."/>
            <person name="Barrasa J.M."/>
            <person name="Sanchez-Garcia M."/>
            <person name="Camarero S."/>
            <person name="Miyauchi S."/>
            <person name="Serrano A."/>
            <person name="Linde D."/>
            <person name="Babiker R."/>
            <person name="Drula E."/>
            <person name="Ayuso-Fernandez I."/>
            <person name="Pacheco R."/>
            <person name="Padilla G."/>
            <person name="Ferreira P."/>
            <person name="Barriuso J."/>
            <person name="Kellner H."/>
            <person name="Castanera R."/>
            <person name="Alfaro M."/>
            <person name="Ramirez L."/>
            <person name="Pisabarro A.G."/>
            <person name="Kuo A."/>
            <person name="Tritt A."/>
            <person name="Lipzen A."/>
            <person name="He G."/>
            <person name="Yan M."/>
            <person name="Ng V."/>
            <person name="Cullen D."/>
            <person name="Martin F."/>
            <person name="Rosso M.-N."/>
            <person name="Henrissat B."/>
            <person name="Hibbett D."/>
            <person name="Martinez A.T."/>
            <person name="Grigoriev I.V."/>
        </authorList>
    </citation>
    <scope>NUCLEOTIDE SEQUENCE</scope>
    <source>
        <strain evidence="1">CBS 247.69</strain>
    </source>
</reference>
<name>A0A9P6CMC2_9AGAR</name>
<keyword evidence="2" id="KW-1185">Reference proteome</keyword>
<dbReference type="InterPro" id="IPR029063">
    <property type="entry name" value="SAM-dependent_MTases_sf"/>
</dbReference>
<comment type="caution">
    <text evidence="1">The sequence shown here is derived from an EMBL/GenBank/DDBJ whole genome shotgun (WGS) entry which is preliminary data.</text>
</comment>
<evidence type="ECO:0000313" key="1">
    <source>
        <dbReference type="EMBL" id="KAF9467170.1"/>
    </source>
</evidence>
<dbReference type="SUPFAM" id="SSF53335">
    <property type="entry name" value="S-adenosyl-L-methionine-dependent methyltransferases"/>
    <property type="match status" value="1"/>
</dbReference>
<protein>
    <submittedName>
        <fullName evidence="1">S-adenosyl-L-methionine-dependent methyltransferase</fullName>
    </submittedName>
</protein>
<dbReference type="Pfam" id="PF13489">
    <property type="entry name" value="Methyltransf_23"/>
    <property type="match status" value="1"/>
</dbReference>
<dbReference type="AlphaFoldDB" id="A0A9P6CMC2"/>
<evidence type="ECO:0000313" key="2">
    <source>
        <dbReference type="Proteomes" id="UP000807353"/>
    </source>
</evidence>
<dbReference type="GO" id="GO:0008168">
    <property type="term" value="F:methyltransferase activity"/>
    <property type="evidence" value="ECO:0007669"/>
    <property type="project" value="UniProtKB-KW"/>
</dbReference>
<organism evidence="1 2">
    <name type="scientific">Collybia nuda</name>
    <dbReference type="NCBI Taxonomy" id="64659"/>
    <lineage>
        <taxon>Eukaryota</taxon>
        <taxon>Fungi</taxon>
        <taxon>Dikarya</taxon>
        <taxon>Basidiomycota</taxon>
        <taxon>Agaricomycotina</taxon>
        <taxon>Agaricomycetes</taxon>
        <taxon>Agaricomycetidae</taxon>
        <taxon>Agaricales</taxon>
        <taxon>Tricholomatineae</taxon>
        <taxon>Clitocybaceae</taxon>
        <taxon>Collybia</taxon>
    </lineage>
</organism>
<dbReference type="OrthoDB" id="2013972at2759"/>
<dbReference type="GO" id="GO:0032259">
    <property type="term" value="P:methylation"/>
    <property type="evidence" value="ECO:0007669"/>
    <property type="project" value="UniProtKB-KW"/>
</dbReference>
<dbReference type="PANTHER" id="PTHR43591">
    <property type="entry name" value="METHYLTRANSFERASE"/>
    <property type="match status" value="1"/>
</dbReference>
<dbReference type="EMBL" id="MU150238">
    <property type="protein sequence ID" value="KAF9467170.1"/>
    <property type="molecule type" value="Genomic_DNA"/>
</dbReference>